<dbReference type="PANTHER" id="PTHR40392">
    <property type="entry name" value="2-PHOSPHO-L-LACTATE GUANYLYLTRANSFERASE"/>
    <property type="match status" value="1"/>
</dbReference>
<dbReference type="GO" id="GO:0043814">
    <property type="term" value="F:phospholactate guanylyltransferase activity"/>
    <property type="evidence" value="ECO:0007669"/>
    <property type="project" value="InterPro"/>
</dbReference>
<feature type="binding site" evidence="5">
    <location>
        <position position="160"/>
    </location>
    <ligand>
        <name>phosphoenolpyruvate</name>
        <dbReference type="ChEBI" id="CHEBI:58702"/>
    </ligand>
</feature>
<feature type="region of interest" description="Disordered" evidence="6">
    <location>
        <begin position="205"/>
        <end position="225"/>
    </location>
</feature>
<evidence type="ECO:0000256" key="2">
    <source>
        <dbReference type="ARBA" id="ARBA00022695"/>
    </source>
</evidence>
<keyword evidence="2 5" id="KW-0548">Nucleotidyltransferase</keyword>
<feature type="compositionally biased region" description="Basic and acidic residues" evidence="6">
    <location>
        <begin position="205"/>
        <end position="215"/>
    </location>
</feature>
<keyword evidence="4 5" id="KW-0342">GTP-binding</keyword>
<keyword evidence="1 5" id="KW-0808">Transferase</keyword>
<sequence length="225" mass="23589">MTVEPYAAWSVIVPAKAADRAKTRLAPAYGGLRPAMARAFALDTIRAAGDCDRVALVIVVSDDDVLADKVRDRHAVRLVADPGLDLNAAIRAGADVAPPGDRVAVIPADLPALTGPTLATALSLAEPYERAVVADGEGVGTTLLSARTPARLRPAFGQGSLGVHKAGGAVVIDLRTDSALRRDVDVPRHLTEAAMLGVGPSTRRVLERLRRREETEPVTDSASSR</sequence>
<comment type="pathway">
    <text evidence="5">Cofactor biosynthesis; coenzyme F420 biosynthesis.</text>
</comment>
<dbReference type="NCBIfam" id="TIGR03552">
    <property type="entry name" value="F420_cofC"/>
    <property type="match status" value="1"/>
</dbReference>
<feature type="binding site" evidence="5">
    <location>
        <position position="157"/>
    </location>
    <ligand>
        <name>phosphoenolpyruvate</name>
        <dbReference type="ChEBI" id="CHEBI:58702"/>
    </ligand>
</feature>
<dbReference type="Pfam" id="PF01983">
    <property type="entry name" value="CofC"/>
    <property type="match status" value="1"/>
</dbReference>
<evidence type="ECO:0000256" key="1">
    <source>
        <dbReference type="ARBA" id="ARBA00022679"/>
    </source>
</evidence>
<dbReference type="InterPro" id="IPR029044">
    <property type="entry name" value="Nucleotide-diphossugar_trans"/>
</dbReference>
<dbReference type="GO" id="GO:0052645">
    <property type="term" value="P:F420-0 metabolic process"/>
    <property type="evidence" value="ECO:0007669"/>
    <property type="project" value="UniProtKB-UniRule"/>
</dbReference>
<evidence type="ECO:0000256" key="4">
    <source>
        <dbReference type="ARBA" id="ARBA00023134"/>
    </source>
</evidence>
<comment type="similarity">
    <text evidence="5">Belongs to the CofC family.</text>
</comment>
<dbReference type="Proteomes" id="UP001164390">
    <property type="component" value="Chromosome"/>
</dbReference>
<dbReference type="EC" id="2.7.7.105" evidence="5"/>
<dbReference type="Gene3D" id="3.90.550.10">
    <property type="entry name" value="Spore Coat Polysaccharide Biosynthesis Protein SpsA, Chain A"/>
    <property type="match status" value="1"/>
</dbReference>
<protein>
    <recommendedName>
        <fullName evidence="5">Phosphoenolpyruvate guanylyltransferase</fullName>
        <shortName evidence="5">PEP guanylyltransferase</shortName>
        <ecNumber evidence="5">2.7.7.105</ecNumber>
    </recommendedName>
</protein>
<reference evidence="7" key="1">
    <citation type="submission" date="2022-01" db="EMBL/GenBank/DDBJ databases">
        <title>Nocardioidaceae gen. sp. A5X3R13.</title>
        <authorList>
            <person name="Lopez Marin M.A."/>
            <person name="Uhlik O."/>
        </authorList>
    </citation>
    <scope>NUCLEOTIDE SEQUENCE</scope>
    <source>
        <strain evidence="7">A5X3R13</strain>
    </source>
</reference>
<dbReference type="KEGG" id="sgrg:L0C25_01095"/>
<comment type="function">
    <text evidence="5">Guanylyltransferase that catalyzes the activation of phosphoenolpyruvate (PEP) as enolpyruvoyl-2-diphospho-5'-guanosine, via the condensation of PEP with GTP. It is involved in the biosynthesis of coenzyme F420, a hydride carrier cofactor.</text>
</comment>
<dbReference type="PANTHER" id="PTHR40392:SF1">
    <property type="entry name" value="2-PHOSPHO-L-LACTATE GUANYLYLTRANSFERASE"/>
    <property type="match status" value="1"/>
</dbReference>
<evidence type="ECO:0000313" key="8">
    <source>
        <dbReference type="Proteomes" id="UP001164390"/>
    </source>
</evidence>
<evidence type="ECO:0000256" key="5">
    <source>
        <dbReference type="HAMAP-Rule" id="MF_02114"/>
    </source>
</evidence>
<organism evidence="7 8">
    <name type="scientific">Solicola gregarius</name>
    <dbReference type="NCBI Taxonomy" id="2908642"/>
    <lineage>
        <taxon>Bacteria</taxon>
        <taxon>Bacillati</taxon>
        <taxon>Actinomycetota</taxon>
        <taxon>Actinomycetes</taxon>
        <taxon>Propionibacteriales</taxon>
        <taxon>Nocardioidaceae</taxon>
        <taxon>Solicola</taxon>
    </lineage>
</organism>
<accession>A0AA46TIA3</accession>
<name>A0AA46TIA3_9ACTN</name>
<dbReference type="SUPFAM" id="SSF53448">
    <property type="entry name" value="Nucleotide-diphospho-sugar transferases"/>
    <property type="match status" value="1"/>
</dbReference>
<keyword evidence="8" id="KW-1185">Reference proteome</keyword>
<dbReference type="RefSeq" id="WP_271634530.1">
    <property type="nucleotide sequence ID" value="NZ_CP094970.1"/>
</dbReference>
<gene>
    <name evidence="7" type="primary">cofC</name>
    <name evidence="5" type="synonym">fbiD</name>
    <name evidence="7" type="ORF">L0C25_01095</name>
</gene>
<feature type="binding site" evidence="5">
    <location>
        <position position="141"/>
    </location>
    <ligand>
        <name>phosphoenolpyruvate</name>
        <dbReference type="ChEBI" id="CHEBI:58702"/>
    </ligand>
</feature>
<evidence type="ECO:0000313" key="7">
    <source>
        <dbReference type="EMBL" id="UYM05706.1"/>
    </source>
</evidence>
<dbReference type="InterPro" id="IPR002835">
    <property type="entry name" value="CofC"/>
</dbReference>
<keyword evidence="3 5" id="KW-0547">Nucleotide-binding</keyword>
<proteinExistence type="inferred from homology"/>
<evidence type="ECO:0000256" key="3">
    <source>
        <dbReference type="ARBA" id="ARBA00022741"/>
    </source>
</evidence>
<comment type="catalytic activity">
    <reaction evidence="5">
        <text>phosphoenolpyruvate + GTP + H(+) = enolpyruvoyl-2-diphospho-5'-guanosine + diphosphate</text>
        <dbReference type="Rhea" id="RHEA:30519"/>
        <dbReference type="ChEBI" id="CHEBI:15378"/>
        <dbReference type="ChEBI" id="CHEBI:33019"/>
        <dbReference type="ChEBI" id="CHEBI:37565"/>
        <dbReference type="ChEBI" id="CHEBI:58702"/>
        <dbReference type="ChEBI" id="CHEBI:143701"/>
        <dbReference type="EC" id="2.7.7.105"/>
    </reaction>
</comment>
<dbReference type="HAMAP" id="MF_02114">
    <property type="entry name" value="CofC"/>
    <property type="match status" value="1"/>
</dbReference>
<dbReference type="AlphaFoldDB" id="A0AA46TIA3"/>
<evidence type="ECO:0000256" key="6">
    <source>
        <dbReference type="SAM" id="MobiDB-lite"/>
    </source>
</evidence>
<dbReference type="GO" id="GO:0005525">
    <property type="term" value="F:GTP binding"/>
    <property type="evidence" value="ECO:0007669"/>
    <property type="project" value="UniProtKB-KW"/>
</dbReference>
<dbReference type="EMBL" id="CP094970">
    <property type="protein sequence ID" value="UYM05706.1"/>
    <property type="molecule type" value="Genomic_DNA"/>
</dbReference>